<dbReference type="InterPro" id="IPR036691">
    <property type="entry name" value="Endo/exonu/phosph_ase_sf"/>
</dbReference>
<organism evidence="1 2">
    <name type="scientific">Stichopus japonicus</name>
    <name type="common">Sea cucumber</name>
    <dbReference type="NCBI Taxonomy" id="307972"/>
    <lineage>
        <taxon>Eukaryota</taxon>
        <taxon>Metazoa</taxon>
        <taxon>Echinodermata</taxon>
        <taxon>Eleutherozoa</taxon>
        <taxon>Echinozoa</taxon>
        <taxon>Holothuroidea</taxon>
        <taxon>Aspidochirotacea</taxon>
        <taxon>Aspidochirotida</taxon>
        <taxon>Stichopodidae</taxon>
        <taxon>Apostichopus</taxon>
    </lineage>
</organism>
<evidence type="ECO:0008006" key="3">
    <source>
        <dbReference type="Google" id="ProtNLM"/>
    </source>
</evidence>
<comment type="caution">
    <text evidence="1">The sequence shown here is derived from an EMBL/GenBank/DDBJ whole genome shotgun (WGS) entry which is preliminary data.</text>
</comment>
<dbReference type="OrthoDB" id="5985293at2759"/>
<gene>
    <name evidence="1" type="ORF">BSL78_11565</name>
</gene>
<name>A0A2G8KU53_STIJA</name>
<proteinExistence type="predicted"/>
<dbReference type="Proteomes" id="UP000230750">
    <property type="component" value="Unassembled WGS sequence"/>
</dbReference>
<dbReference type="EMBL" id="MRZV01000367">
    <property type="protein sequence ID" value="PIK51538.1"/>
    <property type="molecule type" value="Genomic_DNA"/>
</dbReference>
<dbReference type="Gene3D" id="3.60.10.10">
    <property type="entry name" value="Endonuclease/exonuclease/phosphatase"/>
    <property type="match status" value="1"/>
</dbReference>
<accession>A0A2G8KU53</accession>
<dbReference type="STRING" id="307972.A0A2G8KU53"/>
<dbReference type="SUPFAM" id="SSF56219">
    <property type="entry name" value="DNase I-like"/>
    <property type="match status" value="1"/>
</dbReference>
<dbReference type="AlphaFoldDB" id="A0A2G8KU53"/>
<keyword evidence="2" id="KW-1185">Reference proteome</keyword>
<protein>
    <recommendedName>
        <fullName evidence="3">Endonuclease/exonuclease/phosphatase domain-containing protein</fullName>
    </recommendedName>
</protein>
<dbReference type="PANTHER" id="PTHR47510">
    <property type="entry name" value="REVERSE TRANSCRIPTASE DOMAIN-CONTAINING PROTEIN"/>
    <property type="match status" value="1"/>
</dbReference>
<reference evidence="1 2" key="1">
    <citation type="journal article" date="2017" name="PLoS Biol.">
        <title>The sea cucumber genome provides insights into morphological evolution and visceral regeneration.</title>
        <authorList>
            <person name="Zhang X."/>
            <person name="Sun L."/>
            <person name="Yuan J."/>
            <person name="Sun Y."/>
            <person name="Gao Y."/>
            <person name="Zhang L."/>
            <person name="Li S."/>
            <person name="Dai H."/>
            <person name="Hamel J.F."/>
            <person name="Liu C."/>
            <person name="Yu Y."/>
            <person name="Liu S."/>
            <person name="Lin W."/>
            <person name="Guo K."/>
            <person name="Jin S."/>
            <person name="Xu P."/>
            <person name="Storey K.B."/>
            <person name="Huan P."/>
            <person name="Zhang T."/>
            <person name="Zhou Y."/>
            <person name="Zhang J."/>
            <person name="Lin C."/>
            <person name="Li X."/>
            <person name="Xing L."/>
            <person name="Huo D."/>
            <person name="Sun M."/>
            <person name="Wang L."/>
            <person name="Mercier A."/>
            <person name="Li F."/>
            <person name="Yang H."/>
            <person name="Xiang J."/>
        </authorList>
    </citation>
    <scope>NUCLEOTIDE SEQUENCE [LARGE SCALE GENOMIC DNA]</scope>
    <source>
        <strain evidence="1">Shaxun</strain>
        <tissue evidence="1">Muscle</tissue>
    </source>
</reference>
<sequence>MRWYTREQLLALRNHKATHNSYLKSVYENCDVLLLKSIRRKLRGVRGGRREKFRKIPIPSITLLNAQSLNNKYDELVGNIKAIQKIRDSCIIAVTESWLRSSTPDTLVNIPGYHLCRADRDPGKSGKTRGGGLITWINKKWCNNVSIKQTFCSEHLELLRIICRPFYLPREISAIDILVVYIPPSAESKVALDTVSDVVRVCEAQHPDGIIISLGDFNRRILKGLFPQVTLHTRGNQTLDQCFTSIENLYRCSVLPPLGGSDHSTVHLKPDYITKFKRDKPVVKSRLMFNDQESLDKLRHMLETTVWNCLTDWNDFDHTMNVITGYLQFCIETTMPVKYFKTYPNNHPWMNNKVKNLLKEKHGLLGTNIDLRTVNAKIRSEIRSAKRQYKDKVMSKASTNPKEMWNGLKLMMGCNDVEADRTTVDAGDLNKFFCRFERPKQPIDLQKWTKPWNHPSRWMTSLPF</sequence>
<evidence type="ECO:0000313" key="1">
    <source>
        <dbReference type="EMBL" id="PIK51538.1"/>
    </source>
</evidence>
<dbReference type="PANTHER" id="PTHR47510:SF3">
    <property type="entry name" value="ENDO_EXONUCLEASE_PHOSPHATASE DOMAIN-CONTAINING PROTEIN"/>
    <property type="match status" value="1"/>
</dbReference>
<evidence type="ECO:0000313" key="2">
    <source>
        <dbReference type="Proteomes" id="UP000230750"/>
    </source>
</evidence>